<comment type="caution">
    <text evidence="1">The sequence shown here is derived from an EMBL/GenBank/DDBJ whole genome shotgun (WGS) entry which is preliminary data.</text>
</comment>
<accession>A0A6P0UHT3</accession>
<gene>
    <name evidence="1" type="ORF">GWK08_05090</name>
</gene>
<keyword evidence="2" id="KW-1185">Reference proteome</keyword>
<name>A0A6P0UHT3_9FLAO</name>
<dbReference type="RefSeq" id="WP_163605814.1">
    <property type="nucleotide sequence ID" value="NZ_JAABOO010000001.1"/>
</dbReference>
<proteinExistence type="predicted"/>
<organism evidence="1 2">
    <name type="scientific">Leptobacterium flavescens</name>
    <dbReference type="NCBI Taxonomy" id="472055"/>
    <lineage>
        <taxon>Bacteria</taxon>
        <taxon>Pseudomonadati</taxon>
        <taxon>Bacteroidota</taxon>
        <taxon>Flavobacteriia</taxon>
        <taxon>Flavobacteriales</taxon>
        <taxon>Flavobacteriaceae</taxon>
        <taxon>Leptobacterium</taxon>
    </lineage>
</organism>
<protein>
    <submittedName>
        <fullName evidence="1">Uncharacterized protein</fullName>
    </submittedName>
</protein>
<sequence length="123" mass="14017">MGNQANILRQIKDIQVQADRLIRNNADLTEIEHFSDYSTEIRNCLLKNITDKTILDHIESIPDLKIDEYVESDGGNGILGSIINFFGGAYASEKWKSESSLSIVRDIKAKYASLEFLLRNYFD</sequence>
<evidence type="ECO:0000313" key="2">
    <source>
        <dbReference type="Proteomes" id="UP000468581"/>
    </source>
</evidence>
<evidence type="ECO:0000313" key="1">
    <source>
        <dbReference type="EMBL" id="NER12804.1"/>
    </source>
</evidence>
<reference evidence="1 2" key="1">
    <citation type="submission" date="2020-01" db="EMBL/GenBank/DDBJ databases">
        <title>Leptobacterium flavescens.</title>
        <authorList>
            <person name="Wang G."/>
        </authorList>
    </citation>
    <scope>NUCLEOTIDE SEQUENCE [LARGE SCALE GENOMIC DNA]</scope>
    <source>
        <strain evidence="1 2">KCTC 22160</strain>
    </source>
</reference>
<dbReference type="EMBL" id="JAABOO010000001">
    <property type="protein sequence ID" value="NER12804.1"/>
    <property type="molecule type" value="Genomic_DNA"/>
</dbReference>
<dbReference type="Proteomes" id="UP000468581">
    <property type="component" value="Unassembled WGS sequence"/>
</dbReference>
<dbReference type="AlphaFoldDB" id="A0A6P0UHT3"/>